<dbReference type="Pfam" id="PF21694">
    <property type="entry name" value="DNA_pol3_delta_C"/>
    <property type="match status" value="1"/>
</dbReference>
<dbReference type="InterPro" id="IPR005790">
    <property type="entry name" value="DNA_polIII_delta"/>
</dbReference>
<name>A0AAU7CBS6_9BACT</name>
<evidence type="ECO:0000259" key="9">
    <source>
        <dbReference type="Pfam" id="PF06144"/>
    </source>
</evidence>
<dbReference type="InterPro" id="IPR048466">
    <property type="entry name" value="DNA_pol3_delta-like_C"/>
</dbReference>
<dbReference type="GO" id="GO:0003677">
    <property type="term" value="F:DNA binding"/>
    <property type="evidence" value="ECO:0007669"/>
    <property type="project" value="InterPro"/>
</dbReference>
<evidence type="ECO:0000313" key="11">
    <source>
        <dbReference type="EMBL" id="XBH02676.1"/>
    </source>
</evidence>
<evidence type="ECO:0000256" key="1">
    <source>
        <dbReference type="ARBA" id="ARBA00012417"/>
    </source>
</evidence>
<dbReference type="SUPFAM" id="SSF52540">
    <property type="entry name" value="P-loop containing nucleoside triphosphate hydrolases"/>
    <property type="match status" value="1"/>
</dbReference>
<gene>
    <name evidence="11" type="primary">holA</name>
    <name evidence="11" type="ORF">V5E97_30780</name>
</gene>
<feature type="domain" description="DNA polymerase III delta subunit-like C-terminal" evidence="10">
    <location>
        <begin position="210"/>
        <end position="326"/>
    </location>
</feature>
<proteinExistence type="inferred from homology"/>
<dbReference type="GO" id="GO:0003887">
    <property type="term" value="F:DNA-directed DNA polymerase activity"/>
    <property type="evidence" value="ECO:0007669"/>
    <property type="project" value="UniProtKB-KW"/>
</dbReference>
<organism evidence="11">
    <name type="scientific">Singulisphaera sp. Ch08</name>
    <dbReference type="NCBI Taxonomy" id="3120278"/>
    <lineage>
        <taxon>Bacteria</taxon>
        <taxon>Pseudomonadati</taxon>
        <taxon>Planctomycetota</taxon>
        <taxon>Planctomycetia</taxon>
        <taxon>Isosphaerales</taxon>
        <taxon>Isosphaeraceae</taxon>
        <taxon>Singulisphaera</taxon>
    </lineage>
</organism>
<dbReference type="PANTHER" id="PTHR34388:SF1">
    <property type="entry name" value="DNA POLYMERASE III SUBUNIT DELTA"/>
    <property type="match status" value="1"/>
</dbReference>
<dbReference type="EC" id="2.7.7.7" evidence="1"/>
<evidence type="ECO:0000256" key="8">
    <source>
        <dbReference type="ARBA" id="ARBA00049244"/>
    </source>
</evidence>
<accession>A0AAU7CBS6</accession>
<dbReference type="Pfam" id="PF06144">
    <property type="entry name" value="DNA_pol3_delta"/>
    <property type="match status" value="1"/>
</dbReference>
<protein>
    <recommendedName>
        <fullName evidence="2">DNA polymerase III subunit delta</fullName>
        <ecNumber evidence="1">2.7.7.7</ecNumber>
    </recommendedName>
</protein>
<dbReference type="Gene3D" id="3.40.50.300">
    <property type="entry name" value="P-loop containing nucleotide triphosphate hydrolases"/>
    <property type="match status" value="1"/>
</dbReference>
<sequence length="334" mass="37022">MHAIDFLKDPTKVPVKPVYAVFGDDLFLRRESLETIRRQILHGDDEEMGLTRFAGEHASLADVIDEVRTLPIFAKRKVVIVDGADPFVTTHRKELEAYVEHPSTAGVLVLAVKLWPSNTKLAKSLEKVGLSIECKGPAERVLSAWLVHMAKVRSEVRLDSDAASLLIELVGTEVGLLISEIEKLAVFVGASARIQRDVVAKMVGAGRIEDVWNVLNATTTGRSELALELLDRLLGAGEHPIYLLAAMSASLRKVHHAGQLRRNRMTLEQACEEAGIKFARDKVRLQHSHLGPRRVDQLPRLLLQADLDLKGASNLPPRVVIEKLLTELARPRQD</sequence>
<keyword evidence="5" id="KW-0235">DNA replication</keyword>
<comment type="similarity">
    <text evidence="7">Belongs to the DNA polymerase HolA subunit family.</text>
</comment>
<keyword evidence="4 11" id="KW-0548">Nucleotidyltransferase</keyword>
<dbReference type="InterPro" id="IPR027417">
    <property type="entry name" value="P-loop_NTPase"/>
</dbReference>
<dbReference type="AlphaFoldDB" id="A0AAU7CBS6"/>
<feature type="domain" description="DNA polymerase III delta N-terminal" evidence="9">
    <location>
        <begin position="19"/>
        <end position="135"/>
    </location>
</feature>
<dbReference type="Gene3D" id="1.10.8.60">
    <property type="match status" value="1"/>
</dbReference>
<dbReference type="GO" id="GO:0009360">
    <property type="term" value="C:DNA polymerase III complex"/>
    <property type="evidence" value="ECO:0007669"/>
    <property type="project" value="InterPro"/>
</dbReference>
<comment type="catalytic activity">
    <reaction evidence="8">
        <text>DNA(n) + a 2'-deoxyribonucleoside 5'-triphosphate = DNA(n+1) + diphosphate</text>
        <dbReference type="Rhea" id="RHEA:22508"/>
        <dbReference type="Rhea" id="RHEA-COMP:17339"/>
        <dbReference type="Rhea" id="RHEA-COMP:17340"/>
        <dbReference type="ChEBI" id="CHEBI:33019"/>
        <dbReference type="ChEBI" id="CHEBI:61560"/>
        <dbReference type="ChEBI" id="CHEBI:173112"/>
        <dbReference type="EC" id="2.7.7.7"/>
    </reaction>
</comment>
<keyword evidence="6" id="KW-0239">DNA-directed DNA polymerase</keyword>
<dbReference type="RefSeq" id="WP_406695417.1">
    <property type="nucleotide sequence ID" value="NZ_CP155447.1"/>
</dbReference>
<evidence type="ECO:0000256" key="3">
    <source>
        <dbReference type="ARBA" id="ARBA00022679"/>
    </source>
</evidence>
<keyword evidence="3 11" id="KW-0808">Transferase</keyword>
<evidence type="ECO:0000256" key="2">
    <source>
        <dbReference type="ARBA" id="ARBA00017703"/>
    </source>
</evidence>
<reference evidence="11" key="1">
    <citation type="submission" date="2024-05" db="EMBL/GenBank/DDBJ databases">
        <title>Planctomycetes of the genus Singulisphaera possess chitinolytic capabilities.</title>
        <authorList>
            <person name="Ivanova A."/>
        </authorList>
    </citation>
    <scope>NUCLEOTIDE SEQUENCE</scope>
    <source>
        <strain evidence="11">Ch08T</strain>
    </source>
</reference>
<dbReference type="InterPro" id="IPR010372">
    <property type="entry name" value="DNA_pol3_delta_N"/>
</dbReference>
<dbReference type="GO" id="GO:0006261">
    <property type="term" value="P:DNA-templated DNA replication"/>
    <property type="evidence" value="ECO:0007669"/>
    <property type="project" value="TreeGrafter"/>
</dbReference>
<evidence type="ECO:0000256" key="5">
    <source>
        <dbReference type="ARBA" id="ARBA00022705"/>
    </source>
</evidence>
<evidence type="ECO:0000256" key="7">
    <source>
        <dbReference type="ARBA" id="ARBA00034754"/>
    </source>
</evidence>
<dbReference type="Gene3D" id="1.20.272.10">
    <property type="match status" value="1"/>
</dbReference>
<dbReference type="NCBIfam" id="TIGR01128">
    <property type="entry name" value="holA"/>
    <property type="match status" value="1"/>
</dbReference>
<dbReference type="PANTHER" id="PTHR34388">
    <property type="entry name" value="DNA POLYMERASE III SUBUNIT DELTA"/>
    <property type="match status" value="1"/>
</dbReference>
<dbReference type="InterPro" id="IPR008921">
    <property type="entry name" value="DNA_pol3_clamp-load_cplx_C"/>
</dbReference>
<dbReference type="SUPFAM" id="SSF48019">
    <property type="entry name" value="post-AAA+ oligomerization domain-like"/>
    <property type="match status" value="1"/>
</dbReference>
<evidence type="ECO:0000259" key="10">
    <source>
        <dbReference type="Pfam" id="PF21694"/>
    </source>
</evidence>
<dbReference type="EMBL" id="CP155447">
    <property type="protein sequence ID" value="XBH02676.1"/>
    <property type="molecule type" value="Genomic_DNA"/>
</dbReference>
<evidence type="ECO:0000256" key="4">
    <source>
        <dbReference type="ARBA" id="ARBA00022695"/>
    </source>
</evidence>
<evidence type="ECO:0000256" key="6">
    <source>
        <dbReference type="ARBA" id="ARBA00022932"/>
    </source>
</evidence>